<dbReference type="InterPro" id="IPR000073">
    <property type="entry name" value="AB_hydrolase_1"/>
</dbReference>
<sequence length="348" mass="38390">MLPQFEKKEIRTERLSVSYLEAGDKEKEPLVLIHGNTSSNLFFTPTIEALKDRFHIYAPDLRGYGHTEKLPIDATQGMKNWSEDIRSFMEALSIEKPHIIGWSMGGGVAMQYTMDYPQDVKSLGLINPLSPYGFSGTKGVDGEVNHASHAGTGGGLVNKAFVESLRNKDVSADNPASAPNVLKGLFASDYELSEEMKDLFVQSMFLMEIGDEFYPGDATPAPEWPFLGPGTKGVGNTMSPKYVNLTGITQISPKPPVIWFRGTQDKIVSDTSFSDVGFLGQLGVIPGWPGAEIYPPQPMVTQTRSVFEKYAEKGGIFKEAVFEKSGHSPQIEEPEKFVKEYEDFLSSI</sequence>
<comment type="caution">
    <text evidence="2">The sequence shown here is derived from an EMBL/GenBank/DDBJ whole genome shotgun (WGS) entry which is preliminary data.</text>
</comment>
<dbReference type="GO" id="GO:0016020">
    <property type="term" value="C:membrane"/>
    <property type="evidence" value="ECO:0007669"/>
    <property type="project" value="TreeGrafter"/>
</dbReference>
<dbReference type="InterPro" id="IPR029058">
    <property type="entry name" value="AB_hydrolase_fold"/>
</dbReference>
<dbReference type="Pfam" id="PF00561">
    <property type="entry name" value="Abhydrolase_1"/>
    <property type="match status" value="1"/>
</dbReference>
<evidence type="ECO:0000313" key="3">
    <source>
        <dbReference type="Proteomes" id="UP000664218"/>
    </source>
</evidence>
<dbReference type="InterPro" id="IPR050266">
    <property type="entry name" value="AB_hydrolase_sf"/>
</dbReference>
<organism evidence="2 3">
    <name type="scientific">Proteiniclasticum aestuarii</name>
    <dbReference type="NCBI Taxonomy" id="2817862"/>
    <lineage>
        <taxon>Bacteria</taxon>
        <taxon>Bacillati</taxon>
        <taxon>Bacillota</taxon>
        <taxon>Clostridia</taxon>
        <taxon>Eubacteriales</taxon>
        <taxon>Clostridiaceae</taxon>
        <taxon>Proteiniclasticum</taxon>
    </lineage>
</organism>
<keyword evidence="2" id="KW-0378">Hydrolase</keyword>
<dbReference type="AlphaFoldDB" id="A0A939H8E3"/>
<proteinExistence type="predicted"/>
<dbReference type="InterPro" id="IPR000639">
    <property type="entry name" value="Epox_hydrolase-like"/>
</dbReference>
<dbReference type="PRINTS" id="PR00412">
    <property type="entry name" value="EPOXHYDRLASE"/>
</dbReference>
<evidence type="ECO:0000313" key="2">
    <source>
        <dbReference type="EMBL" id="MBO1265026.1"/>
    </source>
</evidence>
<keyword evidence="3" id="KW-1185">Reference proteome</keyword>
<reference evidence="2" key="1">
    <citation type="submission" date="2021-03" db="EMBL/GenBank/DDBJ databases">
        <title>Proteiniclasticum marinus sp. nov., isolated from tidal flat sediment.</title>
        <authorList>
            <person name="Namirimu T."/>
            <person name="Yang J.-A."/>
            <person name="Yang S.-H."/>
            <person name="Kim Y.-J."/>
            <person name="Kwon K.K."/>
        </authorList>
    </citation>
    <scope>NUCLEOTIDE SEQUENCE</scope>
    <source>
        <strain evidence="2">SCR006</strain>
    </source>
</reference>
<feature type="domain" description="AB hydrolase-1" evidence="1">
    <location>
        <begin position="29"/>
        <end position="129"/>
    </location>
</feature>
<protein>
    <submittedName>
        <fullName evidence="2">Alpha/beta hydrolase</fullName>
    </submittedName>
</protein>
<dbReference type="SUPFAM" id="SSF53474">
    <property type="entry name" value="alpha/beta-Hydrolases"/>
    <property type="match status" value="1"/>
</dbReference>
<evidence type="ECO:0000259" key="1">
    <source>
        <dbReference type="Pfam" id="PF00561"/>
    </source>
</evidence>
<dbReference type="PANTHER" id="PTHR43798">
    <property type="entry name" value="MONOACYLGLYCEROL LIPASE"/>
    <property type="match status" value="1"/>
</dbReference>
<dbReference type="EMBL" id="JAFNJU010000005">
    <property type="protein sequence ID" value="MBO1265026.1"/>
    <property type="molecule type" value="Genomic_DNA"/>
</dbReference>
<gene>
    <name evidence="2" type="ORF">J3A84_08310</name>
</gene>
<dbReference type="Proteomes" id="UP000664218">
    <property type="component" value="Unassembled WGS sequence"/>
</dbReference>
<dbReference type="Gene3D" id="3.40.50.1820">
    <property type="entry name" value="alpha/beta hydrolase"/>
    <property type="match status" value="1"/>
</dbReference>
<accession>A0A939H8E3</accession>
<dbReference type="GO" id="GO:0016787">
    <property type="term" value="F:hydrolase activity"/>
    <property type="evidence" value="ECO:0007669"/>
    <property type="project" value="UniProtKB-KW"/>
</dbReference>
<dbReference type="PRINTS" id="PR00111">
    <property type="entry name" value="ABHYDROLASE"/>
</dbReference>
<name>A0A939H8E3_9CLOT</name>
<dbReference type="RefSeq" id="WP_207599545.1">
    <property type="nucleotide sequence ID" value="NZ_JAFNJU010000005.1"/>
</dbReference>
<dbReference type="PANTHER" id="PTHR43798:SF33">
    <property type="entry name" value="HYDROLASE, PUTATIVE (AFU_ORTHOLOGUE AFUA_2G14860)-RELATED"/>
    <property type="match status" value="1"/>
</dbReference>